<evidence type="ECO:0000256" key="9">
    <source>
        <dbReference type="ARBA" id="ARBA00023235"/>
    </source>
</evidence>
<dbReference type="Proteomes" id="UP000012073">
    <property type="component" value="Unassembled WGS sequence"/>
</dbReference>
<feature type="binding site" evidence="10">
    <location>
        <position position="215"/>
    </location>
    <ligand>
        <name>K(+)</name>
        <dbReference type="ChEBI" id="CHEBI:29103"/>
    </ligand>
</feature>
<comment type="cofactor">
    <cofactor evidence="10">
        <name>K(+)</name>
        <dbReference type="ChEBI" id="CHEBI:29103"/>
    </cofactor>
    <text evidence="10">Binds 1 potassium ion per subunit.</text>
</comment>
<keyword evidence="6" id="KW-0521">NADP</keyword>
<dbReference type="EC" id="5.1.99.6" evidence="3 10"/>
<dbReference type="PANTHER" id="PTHR13232">
    <property type="entry name" value="NAD(P)H-HYDRATE EPIMERASE"/>
    <property type="match status" value="1"/>
</dbReference>
<dbReference type="InterPro" id="IPR032976">
    <property type="entry name" value="YJEFN_prot_NAXE-like"/>
</dbReference>
<dbReference type="Gramene" id="CDF32374">
    <property type="protein sequence ID" value="CDF32374"/>
    <property type="gene ID" value="CHC_T00008142001"/>
</dbReference>
<evidence type="ECO:0000256" key="1">
    <source>
        <dbReference type="ARBA" id="ARBA00000013"/>
    </source>
</evidence>
<dbReference type="PhylomeDB" id="R7Q2X0"/>
<evidence type="ECO:0000256" key="10">
    <source>
        <dbReference type="HAMAP-Rule" id="MF_03159"/>
    </source>
</evidence>
<organism evidence="12 13">
    <name type="scientific">Chondrus crispus</name>
    <name type="common">Carrageen Irish moss</name>
    <name type="synonym">Polymorpha crispa</name>
    <dbReference type="NCBI Taxonomy" id="2769"/>
    <lineage>
        <taxon>Eukaryota</taxon>
        <taxon>Rhodophyta</taxon>
        <taxon>Florideophyceae</taxon>
        <taxon>Rhodymeniophycidae</taxon>
        <taxon>Gigartinales</taxon>
        <taxon>Gigartinaceae</taxon>
        <taxon>Chondrus</taxon>
    </lineage>
</organism>
<dbReference type="GO" id="GO:0052856">
    <property type="term" value="F:NAD(P)HX epimerase activity"/>
    <property type="evidence" value="ECO:0007669"/>
    <property type="project" value="UniProtKB-UniRule"/>
</dbReference>
<evidence type="ECO:0000256" key="3">
    <source>
        <dbReference type="ARBA" id="ARBA00012228"/>
    </source>
</evidence>
<evidence type="ECO:0000313" key="13">
    <source>
        <dbReference type="Proteomes" id="UP000012073"/>
    </source>
</evidence>
<evidence type="ECO:0000256" key="2">
    <source>
        <dbReference type="ARBA" id="ARBA00000909"/>
    </source>
</evidence>
<gene>
    <name evidence="12" type="ORF">CHC_T00008142001</name>
</gene>
<keyword evidence="13" id="KW-1185">Reference proteome</keyword>
<dbReference type="Gene3D" id="3.40.50.10260">
    <property type="entry name" value="YjeF N-terminal domain"/>
    <property type="match status" value="1"/>
</dbReference>
<dbReference type="GO" id="GO:0046872">
    <property type="term" value="F:metal ion binding"/>
    <property type="evidence" value="ECO:0007669"/>
    <property type="project" value="UniProtKB-KW"/>
</dbReference>
<evidence type="ECO:0000256" key="7">
    <source>
        <dbReference type="ARBA" id="ARBA00022958"/>
    </source>
</evidence>
<dbReference type="OrthoDB" id="10064708at2759"/>
<feature type="binding site" evidence="10">
    <location>
        <position position="212"/>
    </location>
    <ligand>
        <name>(6S)-NADPHX</name>
        <dbReference type="ChEBI" id="CHEBI:64076"/>
    </ligand>
</feature>
<comment type="similarity">
    <text evidence="10">Belongs to the NnrE/AIBP family.</text>
</comment>
<evidence type="ECO:0000256" key="4">
    <source>
        <dbReference type="ARBA" id="ARBA00022723"/>
    </source>
</evidence>
<dbReference type="GO" id="GO:0005739">
    <property type="term" value="C:mitochondrion"/>
    <property type="evidence" value="ECO:0007669"/>
    <property type="project" value="TreeGrafter"/>
</dbReference>
<keyword evidence="4 10" id="KW-0479">Metal-binding</keyword>
<protein>
    <recommendedName>
        <fullName evidence="3 10">NAD(P)H-hydrate epimerase</fullName>
        <ecNumber evidence="3 10">5.1.99.6</ecNumber>
    </recommendedName>
    <alternativeName>
        <fullName evidence="10">NAD(P)HX epimerase</fullName>
    </alternativeName>
</protein>
<dbReference type="PROSITE" id="PS51385">
    <property type="entry name" value="YJEF_N"/>
    <property type="match status" value="1"/>
</dbReference>
<dbReference type="OMA" id="RHLFHYG"/>
<keyword evidence="5 10" id="KW-0547">Nucleotide-binding</keyword>
<name>R7Q2X0_CHOCR</name>
<keyword evidence="9 10" id="KW-0413">Isomerase</keyword>
<reference evidence="13" key="1">
    <citation type="journal article" date="2013" name="Proc. Natl. Acad. Sci. U.S.A.">
        <title>Genome structure and metabolic features in the red seaweed Chondrus crispus shed light on evolution of the Archaeplastida.</title>
        <authorList>
            <person name="Collen J."/>
            <person name="Porcel B."/>
            <person name="Carre W."/>
            <person name="Ball S.G."/>
            <person name="Chaparro C."/>
            <person name="Tonon T."/>
            <person name="Barbeyron T."/>
            <person name="Michel G."/>
            <person name="Noel B."/>
            <person name="Valentin K."/>
            <person name="Elias M."/>
            <person name="Artiguenave F."/>
            <person name="Arun A."/>
            <person name="Aury J.M."/>
            <person name="Barbosa-Neto J.F."/>
            <person name="Bothwell J.H."/>
            <person name="Bouget F.Y."/>
            <person name="Brillet L."/>
            <person name="Cabello-Hurtado F."/>
            <person name="Capella-Gutierrez S."/>
            <person name="Charrier B."/>
            <person name="Cladiere L."/>
            <person name="Cock J.M."/>
            <person name="Coelho S.M."/>
            <person name="Colleoni C."/>
            <person name="Czjzek M."/>
            <person name="Da Silva C."/>
            <person name="Delage L."/>
            <person name="Denoeud F."/>
            <person name="Deschamps P."/>
            <person name="Dittami S.M."/>
            <person name="Gabaldon T."/>
            <person name="Gachon C.M."/>
            <person name="Groisillier A."/>
            <person name="Herve C."/>
            <person name="Jabbari K."/>
            <person name="Katinka M."/>
            <person name="Kloareg B."/>
            <person name="Kowalczyk N."/>
            <person name="Labadie K."/>
            <person name="Leblanc C."/>
            <person name="Lopez P.J."/>
            <person name="McLachlan D.H."/>
            <person name="Meslet-Cladiere L."/>
            <person name="Moustafa A."/>
            <person name="Nehr Z."/>
            <person name="Nyvall Collen P."/>
            <person name="Panaud O."/>
            <person name="Partensky F."/>
            <person name="Poulain J."/>
            <person name="Rensing S.A."/>
            <person name="Rousvoal S."/>
            <person name="Samson G."/>
            <person name="Symeonidi A."/>
            <person name="Weissenbach J."/>
            <person name="Zambounis A."/>
            <person name="Wincker P."/>
            <person name="Boyen C."/>
        </authorList>
    </citation>
    <scope>NUCLEOTIDE SEQUENCE [LARGE SCALE GENOMIC DNA]</scope>
    <source>
        <strain evidence="13">cv. Stackhouse</strain>
    </source>
</reference>
<dbReference type="KEGG" id="ccp:CHC_T00008142001"/>
<dbReference type="HAMAP" id="MF_01966">
    <property type="entry name" value="NADHX_epimerase"/>
    <property type="match status" value="1"/>
</dbReference>
<comment type="caution">
    <text evidence="10">Lacks conserved residue(s) required for the propagation of feature annotation.</text>
</comment>
<dbReference type="GO" id="GO:0000166">
    <property type="term" value="F:nucleotide binding"/>
    <property type="evidence" value="ECO:0007669"/>
    <property type="project" value="UniProtKB-KW"/>
</dbReference>
<dbReference type="InterPro" id="IPR036652">
    <property type="entry name" value="YjeF_N_dom_sf"/>
</dbReference>
<feature type="domain" description="YjeF N-terminal" evidence="11">
    <location>
        <begin position="68"/>
        <end position="272"/>
    </location>
</feature>
<dbReference type="NCBIfam" id="TIGR00197">
    <property type="entry name" value="yjeF_nterm"/>
    <property type="match status" value="1"/>
</dbReference>
<comment type="catalytic activity">
    <reaction evidence="1 10">
        <text>(6R)-NADHX = (6S)-NADHX</text>
        <dbReference type="Rhea" id="RHEA:32215"/>
        <dbReference type="ChEBI" id="CHEBI:64074"/>
        <dbReference type="ChEBI" id="CHEBI:64075"/>
        <dbReference type="EC" id="5.1.99.6"/>
    </reaction>
</comment>
<feature type="binding site" evidence="10">
    <location>
        <begin position="117"/>
        <end position="121"/>
    </location>
    <ligand>
        <name>(6S)-NADPHX</name>
        <dbReference type="ChEBI" id="CHEBI:64076"/>
    </ligand>
</feature>
<evidence type="ECO:0000256" key="5">
    <source>
        <dbReference type="ARBA" id="ARBA00022741"/>
    </source>
</evidence>
<dbReference type="RefSeq" id="XP_005712039.1">
    <property type="nucleotide sequence ID" value="XM_005711982.1"/>
</dbReference>
<evidence type="ECO:0000256" key="6">
    <source>
        <dbReference type="ARBA" id="ARBA00022857"/>
    </source>
</evidence>
<feature type="binding site" evidence="10">
    <location>
        <position position="118"/>
    </location>
    <ligand>
        <name>K(+)</name>
        <dbReference type="ChEBI" id="CHEBI:29103"/>
    </ligand>
</feature>
<feature type="binding site" evidence="10">
    <location>
        <position position="177"/>
    </location>
    <ligand>
        <name>K(+)</name>
        <dbReference type="ChEBI" id="CHEBI:29103"/>
    </ligand>
</feature>
<comment type="function">
    <text evidence="10">Catalyzes the epimerization of the S- and R-forms of NAD(P)HX, a damaged form of NAD(P)H that is a result of enzymatic or heat-dependent hydration. This is a prerequisite for the S-specific NAD(P)H-hydrate dehydratase to allow the repair of both epimers of NAD(P)HX.</text>
</comment>
<dbReference type="GeneID" id="17319795"/>
<proteinExistence type="inferred from homology"/>
<dbReference type="AlphaFoldDB" id="R7Q2X0"/>
<dbReference type="PANTHER" id="PTHR13232:SF10">
    <property type="entry name" value="NAD(P)H-HYDRATE EPIMERASE"/>
    <property type="match status" value="1"/>
</dbReference>
<evidence type="ECO:0000259" key="11">
    <source>
        <dbReference type="PROSITE" id="PS51385"/>
    </source>
</evidence>
<evidence type="ECO:0000313" key="12">
    <source>
        <dbReference type="EMBL" id="CDF32374.1"/>
    </source>
</evidence>
<sequence>MIPQPSSPPPTPPHPLASFPMRLLRPPAFCLTHLPPRRILTPTKMSTSPRKPFAPPARPLHYVVASKASQIDAKLMSPPYSFTLDQLMELAGQSVSHAIFHTHPPPARVTLVCGPGNNGGDGLVAARHLHHFGYAVTVHYPKRAARPPFEALVQQLGVLDVPVDSGLPLAAADVVVDAVFGFGFRVAGGVREPFGRFLAAMNEAEGVLLAVDVPSGWEVDGGGKAEGAVRTPDVLVSLTAPKLCARGLHGVQHWVGGRFVPRRLCEELAFEVPEYPGIEGVVRVQ</sequence>
<keyword evidence="7 10" id="KW-0630">Potassium</keyword>
<dbReference type="Pfam" id="PF03853">
    <property type="entry name" value="YjeF_N"/>
    <property type="match status" value="1"/>
</dbReference>
<dbReference type="SUPFAM" id="SSF64153">
    <property type="entry name" value="YjeF N-terminal domain-like"/>
    <property type="match status" value="1"/>
</dbReference>
<keyword evidence="8 10" id="KW-0520">NAD</keyword>
<dbReference type="EMBL" id="HG001489">
    <property type="protein sequence ID" value="CDF32374.1"/>
    <property type="molecule type" value="Genomic_DNA"/>
</dbReference>
<dbReference type="STRING" id="2769.R7Q2X0"/>
<accession>R7Q2X0</accession>
<dbReference type="InterPro" id="IPR004443">
    <property type="entry name" value="YjeF_N_dom"/>
</dbReference>
<evidence type="ECO:0000256" key="8">
    <source>
        <dbReference type="ARBA" id="ARBA00023027"/>
    </source>
</evidence>
<comment type="catalytic activity">
    <reaction evidence="2 10">
        <text>(6R)-NADPHX = (6S)-NADPHX</text>
        <dbReference type="Rhea" id="RHEA:32227"/>
        <dbReference type="ChEBI" id="CHEBI:64076"/>
        <dbReference type="ChEBI" id="CHEBI:64077"/>
        <dbReference type="EC" id="5.1.99.6"/>
    </reaction>
</comment>